<name>A0A4P9Y209_9FUNG</name>
<dbReference type="SUPFAM" id="SSF55298">
    <property type="entry name" value="YjgF-like"/>
    <property type="match status" value="1"/>
</dbReference>
<evidence type="ECO:0000313" key="2">
    <source>
        <dbReference type="Proteomes" id="UP000267251"/>
    </source>
</evidence>
<dbReference type="GO" id="GO:0005829">
    <property type="term" value="C:cytosol"/>
    <property type="evidence" value="ECO:0007669"/>
    <property type="project" value="TreeGrafter"/>
</dbReference>
<keyword evidence="2" id="KW-1185">Reference proteome</keyword>
<proteinExistence type="predicted"/>
<dbReference type="OrthoDB" id="309640at2759"/>
<dbReference type="CDD" id="cd00448">
    <property type="entry name" value="YjgF_YER057c_UK114_family"/>
    <property type="match status" value="1"/>
</dbReference>
<dbReference type="GO" id="GO:0005739">
    <property type="term" value="C:mitochondrion"/>
    <property type="evidence" value="ECO:0007669"/>
    <property type="project" value="TreeGrafter"/>
</dbReference>
<dbReference type="GO" id="GO:0019239">
    <property type="term" value="F:deaminase activity"/>
    <property type="evidence" value="ECO:0007669"/>
    <property type="project" value="TreeGrafter"/>
</dbReference>
<protein>
    <submittedName>
        <fullName evidence="1">Endoribonuclease L-PSP/chorismate mutase-like protein</fullName>
    </submittedName>
</protein>
<dbReference type="EMBL" id="KZ988278">
    <property type="protein sequence ID" value="RKP12582.1"/>
    <property type="molecule type" value="Genomic_DNA"/>
</dbReference>
<dbReference type="PANTHER" id="PTHR11803:SF48">
    <property type="entry name" value="2-AMINOMUCONATE DEAMINASE"/>
    <property type="match status" value="1"/>
</dbReference>
<dbReference type="InterPro" id="IPR006175">
    <property type="entry name" value="YjgF/YER057c/UK114"/>
</dbReference>
<accession>A0A4P9Y209</accession>
<dbReference type="Gene3D" id="3.30.1330.40">
    <property type="entry name" value="RutC-like"/>
    <property type="match status" value="1"/>
</dbReference>
<sequence>MSSPNGKAIILKNKAGALAAYPHARVVGGLVYLSGISSRRPDNTYEGAVQKDDGQWALDIEAQTRAVLENIRAILEEAGSSLDHLIDITVFLVDMDVYDGFNAVYNTYFKADTGPSRTTVAVKQLPCKAPNRLLIEIKGIAAVKRI</sequence>
<dbReference type="Proteomes" id="UP000267251">
    <property type="component" value="Unassembled WGS sequence"/>
</dbReference>
<dbReference type="PANTHER" id="PTHR11803">
    <property type="entry name" value="2-IMINOBUTANOATE/2-IMINOPROPANOATE DEAMINASE RIDA"/>
    <property type="match status" value="1"/>
</dbReference>
<gene>
    <name evidence="1" type="ORF">BJ684DRAFT_20885</name>
</gene>
<organism evidence="1 2">
    <name type="scientific">Piptocephalis cylindrospora</name>
    <dbReference type="NCBI Taxonomy" id="1907219"/>
    <lineage>
        <taxon>Eukaryota</taxon>
        <taxon>Fungi</taxon>
        <taxon>Fungi incertae sedis</taxon>
        <taxon>Zoopagomycota</taxon>
        <taxon>Zoopagomycotina</taxon>
        <taxon>Zoopagomycetes</taxon>
        <taxon>Zoopagales</taxon>
        <taxon>Piptocephalidaceae</taxon>
        <taxon>Piptocephalis</taxon>
    </lineage>
</organism>
<dbReference type="InterPro" id="IPR035959">
    <property type="entry name" value="RutC-like_sf"/>
</dbReference>
<evidence type="ECO:0000313" key="1">
    <source>
        <dbReference type="EMBL" id="RKP12582.1"/>
    </source>
</evidence>
<dbReference type="Pfam" id="PF01042">
    <property type="entry name" value="Ribonuc_L-PSP"/>
    <property type="match status" value="1"/>
</dbReference>
<dbReference type="AlphaFoldDB" id="A0A4P9Y209"/>
<reference evidence="2" key="1">
    <citation type="journal article" date="2018" name="Nat. Microbiol.">
        <title>Leveraging single-cell genomics to expand the fungal tree of life.</title>
        <authorList>
            <person name="Ahrendt S.R."/>
            <person name="Quandt C.A."/>
            <person name="Ciobanu D."/>
            <person name="Clum A."/>
            <person name="Salamov A."/>
            <person name="Andreopoulos B."/>
            <person name="Cheng J.F."/>
            <person name="Woyke T."/>
            <person name="Pelin A."/>
            <person name="Henrissat B."/>
            <person name="Reynolds N.K."/>
            <person name="Benny G.L."/>
            <person name="Smith M.E."/>
            <person name="James T.Y."/>
            <person name="Grigoriev I.V."/>
        </authorList>
    </citation>
    <scope>NUCLEOTIDE SEQUENCE [LARGE SCALE GENOMIC DNA]</scope>
</reference>